<accession>A0ABX1J1V8</accession>
<comment type="function">
    <text evidence="14">Converts heme B (protoheme IX) to heme O by substitution of the vinyl group on carbon 2 of heme B porphyrin ring with a hydroxyethyl farnesyl side group.</text>
</comment>
<name>A0ABX1J1V8_9PSEU</name>
<keyword evidence="7 14" id="KW-1133">Transmembrane helix</keyword>
<comment type="pathway">
    <text evidence="2 14">Porphyrin-containing compound metabolism; heme O biosynthesis; heme O from protoheme: step 1/1.</text>
</comment>
<feature type="transmembrane region" description="Helical" evidence="14">
    <location>
        <begin position="161"/>
        <end position="180"/>
    </location>
</feature>
<keyword evidence="6 14" id="KW-0812">Transmembrane</keyword>
<comment type="catalytic activity">
    <reaction evidence="13 14">
        <text>heme b + (2E,6E)-farnesyl diphosphate + H2O = Fe(II)-heme o + diphosphate</text>
        <dbReference type="Rhea" id="RHEA:28070"/>
        <dbReference type="ChEBI" id="CHEBI:15377"/>
        <dbReference type="ChEBI" id="CHEBI:33019"/>
        <dbReference type="ChEBI" id="CHEBI:60344"/>
        <dbReference type="ChEBI" id="CHEBI:60530"/>
        <dbReference type="ChEBI" id="CHEBI:175763"/>
        <dbReference type="EC" id="2.5.1.141"/>
    </reaction>
</comment>
<comment type="similarity">
    <text evidence="14">Belongs to the UbiA prenyltransferase family. Protoheme IX farnesyltransferase subfamily.</text>
</comment>
<evidence type="ECO:0000256" key="5">
    <source>
        <dbReference type="ARBA" id="ARBA00022679"/>
    </source>
</evidence>
<feature type="transmembrane region" description="Helical" evidence="14">
    <location>
        <begin position="111"/>
        <end position="129"/>
    </location>
</feature>
<comment type="caution">
    <text evidence="16">The sequence shown here is derived from an EMBL/GenBank/DDBJ whole genome shotgun (WGS) entry which is preliminary data.</text>
</comment>
<feature type="transmembrane region" description="Helical" evidence="14">
    <location>
        <begin position="65"/>
        <end position="90"/>
    </location>
</feature>
<evidence type="ECO:0000256" key="2">
    <source>
        <dbReference type="ARBA" id="ARBA00004919"/>
    </source>
</evidence>
<comment type="miscellaneous">
    <text evidence="14">Carbon 2 of the heme B porphyrin ring is defined according to the Fischer nomenclature.</text>
</comment>
<dbReference type="RefSeq" id="WP_168514944.1">
    <property type="nucleotide sequence ID" value="NZ_JAAXLS010000006.1"/>
</dbReference>
<evidence type="ECO:0000256" key="12">
    <source>
        <dbReference type="ARBA" id="ARBA00042475"/>
    </source>
</evidence>
<evidence type="ECO:0000256" key="9">
    <source>
        <dbReference type="ARBA" id="ARBA00023136"/>
    </source>
</evidence>
<dbReference type="InterPro" id="IPR006369">
    <property type="entry name" value="Protohaem_IX_farnesylTrfase"/>
</dbReference>
<evidence type="ECO:0000256" key="4">
    <source>
        <dbReference type="ARBA" id="ARBA00022475"/>
    </source>
</evidence>
<evidence type="ECO:0000256" key="7">
    <source>
        <dbReference type="ARBA" id="ARBA00022989"/>
    </source>
</evidence>
<comment type="subcellular location">
    <subcellularLocation>
        <location evidence="1 14">Cell membrane</location>
        <topology evidence="1 14">Multi-pass membrane protein</topology>
    </subcellularLocation>
</comment>
<evidence type="ECO:0000256" key="11">
    <source>
        <dbReference type="ARBA" id="ARBA00040810"/>
    </source>
</evidence>
<evidence type="ECO:0000256" key="6">
    <source>
        <dbReference type="ARBA" id="ARBA00022692"/>
    </source>
</evidence>
<dbReference type="PANTHER" id="PTHR43448">
    <property type="entry name" value="PROTOHEME IX FARNESYLTRANSFERASE, MITOCHONDRIAL"/>
    <property type="match status" value="1"/>
</dbReference>
<evidence type="ECO:0000256" key="10">
    <source>
        <dbReference type="ARBA" id="ARBA00030253"/>
    </source>
</evidence>
<dbReference type="Pfam" id="PF01040">
    <property type="entry name" value="UbiA"/>
    <property type="match status" value="1"/>
</dbReference>
<evidence type="ECO:0000256" key="3">
    <source>
        <dbReference type="ARBA" id="ARBA00012292"/>
    </source>
</evidence>
<keyword evidence="4 14" id="KW-1003">Cell membrane</keyword>
<evidence type="ECO:0000313" key="16">
    <source>
        <dbReference type="EMBL" id="NKQ53743.1"/>
    </source>
</evidence>
<gene>
    <name evidence="14" type="primary">ctaB</name>
    <name evidence="16" type="ORF">HFP15_12715</name>
</gene>
<dbReference type="EMBL" id="JAAXLS010000006">
    <property type="protein sequence ID" value="NKQ53743.1"/>
    <property type="molecule type" value="Genomic_DNA"/>
</dbReference>
<feature type="transmembrane region" description="Helical" evidence="14">
    <location>
        <begin position="231"/>
        <end position="250"/>
    </location>
</feature>
<dbReference type="NCBIfam" id="TIGR01473">
    <property type="entry name" value="cyoE_ctaB"/>
    <property type="match status" value="1"/>
</dbReference>
<dbReference type="Gene3D" id="1.10.357.140">
    <property type="entry name" value="UbiA prenyltransferase"/>
    <property type="match status" value="1"/>
</dbReference>
<dbReference type="InterPro" id="IPR000537">
    <property type="entry name" value="UbiA_prenyltransferase"/>
</dbReference>
<evidence type="ECO:0000256" key="1">
    <source>
        <dbReference type="ARBA" id="ARBA00004651"/>
    </source>
</evidence>
<sequence length="320" mass="34946">MSLVDAAHGRSDSTSAAHPGSGNRLRQRVGAYLALAKPRVIELLLVTTIPAMFLAARTIPSPWLVVATLVGGTMAAGSANALNCVIDADIDKVMNRTKRRPLVRDSVPRRNALVFGLALGVASFTLLYFTVNLLAAVLAVATILFYIFVYTLVLKRRTAQNVVWGGAAGCMPVVIGWAAVTGTVQWPAFVMFGVIFFWTPPHTWALAMKYREDYERAGVPMLPVVATAEHVARQIVIYSWVMVAWTLLLIPATSWLYASFAVVAGAWFLFYAHRLQIQVRRGVETKPMALFHRSNTYLMVVFVALAVDSAIGLPALGLPF</sequence>
<feature type="region of interest" description="Disordered" evidence="15">
    <location>
        <begin position="1"/>
        <end position="23"/>
    </location>
</feature>
<evidence type="ECO:0000256" key="14">
    <source>
        <dbReference type="HAMAP-Rule" id="MF_00154"/>
    </source>
</evidence>
<keyword evidence="5 14" id="KW-0808">Transferase</keyword>
<feature type="transmembrane region" description="Helical" evidence="14">
    <location>
        <begin position="186"/>
        <end position="210"/>
    </location>
</feature>
<evidence type="ECO:0000256" key="15">
    <source>
        <dbReference type="SAM" id="MobiDB-lite"/>
    </source>
</evidence>
<keyword evidence="8 14" id="KW-0350">Heme biosynthesis</keyword>
<evidence type="ECO:0000313" key="17">
    <source>
        <dbReference type="Proteomes" id="UP000715441"/>
    </source>
</evidence>
<feature type="transmembrane region" description="Helical" evidence="14">
    <location>
        <begin position="256"/>
        <end position="275"/>
    </location>
</feature>
<dbReference type="Proteomes" id="UP000715441">
    <property type="component" value="Unassembled WGS sequence"/>
</dbReference>
<dbReference type="PANTHER" id="PTHR43448:SF7">
    <property type="entry name" value="4-HYDROXYBENZOATE SOLANESYLTRANSFERASE"/>
    <property type="match status" value="1"/>
</dbReference>
<proteinExistence type="inferred from homology"/>
<dbReference type="InterPro" id="IPR044878">
    <property type="entry name" value="UbiA_sf"/>
</dbReference>
<dbReference type="CDD" id="cd13957">
    <property type="entry name" value="PT_UbiA_Cox10"/>
    <property type="match status" value="1"/>
</dbReference>
<dbReference type="NCBIfam" id="NF003349">
    <property type="entry name" value="PRK04375.1-2"/>
    <property type="match status" value="1"/>
</dbReference>
<dbReference type="HAMAP" id="MF_00154">
    <property type="entry name" value="CyoE_CtaB"/>
    <property type="match status" value="1"/>
</dbReference>
<organism evidence="16 17">
    <name type="scientific">Amycolatopsis acididurans</name>
    <dbReference type="NCBI Taxonomy" id="2724524"/>
    <lineage>
        <taxon>Bacteria</taxon>
        <taxon>Bacillati</taxon>
        <taxon>Actinomycetota</taxon>
        <taxon>Actinomycetes</taxon>
        <taxon>Pseudonocardiales</taxon>
        <taxon>Pseudonocardiaceae</taxon>
        <taxon>Amycolatopsis</taxon>
    </lineage>
</organism>
<keyword evidence="17" id="KW-1185">Reference proteome</keyword>
<keyword evidence="9 14" id="KW-0472">Membrane</keyword>
<evidence type="ECO:0000256" key="13">
    <source>
        <dbReference type="ARBA" id="ARBA00047690"/>
    </source>
</evidence>
<evidence type="ECO:0000256" key="8">
    <source>
        <dbReference type="ARBA" id="ARBA00023133"/>
    </source>
</evidence>
<reference evidence="16 17" key="1">
    <citation type="submission" date="2020-04" db="EMBL/GenBank/DDBJ databases">
        <title>Novel species.</title>
        <authorList>
            <person name="Teo W.F.A."/>
            <person name="Lipun K."/>
            <person name="Srisuk N."/>
            <person name="Duangmal K."/>
        </authorList>
    </citation>
    <scope>NUCLEOTIDE SEQUENCE [LARGE SCALE GENOMIC DNA]</scope>
    <source>
        <strain evidence="16 17">K13G38</strain>
    </source>
</reference>
<feature type="transmembrane region" description="Helical" evidence="14">
    <location>
        <begin position="296"/>
        <end position="317"/>
    </location>
</feature>
<feature type="transmembrane region" description="Helical" evidence="14">
    <location>
        <begin position="135"/>
        <end position="154"/>
    </location>
</feature>
<protein>
    <recommendedName>
        <fullName evidence="11 14">Protoheme IX farnesyltransferase</fullName>
        <ecNumber evidence="3 14">2.5.1.141</ecNumber>
    </recommendedName>
    <alternativeName>
        <fullName evidence="12 14">Heme B farnesyltransferase</fullName>
    </alternativeName>
    <alternativeName>
        <fullName evidence="10 14">Heme O synthase</fullName>
    </alternativeName>
</protein>
<feature type="transmembrane region" description="Helical" evidence="14">
    <location>
        <begin position="40"/>
        <end position="59"/>
    </location>
</feature>
<dbReference type="EC" id="2.5.1.141" evidence="3 14"/>